<reference evidence="1 2" key="1">
    <citation type="submission" date="2016-08" db="EMBL/GenBank/DDBJ databases">
        <title>Draft genome sequence of allopolyploid Zygosaccharomyces rouxii.</title>
        <authorList>
            <person name="Watanabe J."/>
            <person name="Uehara K."/>
            <person name="Mogi Y."/>
            <person name="Tsukioka Y."/>
        </authorList>
    </citation>
    <scope>NUCLEOTIDE SEQUENCE [LARGE SCALE GENOMIC DNA]</scope>
    <source>
        <strain evidence="1 2">NBRC 110957</strain>
    </source>
</reference>
<protein>
    <recommendedName>
        <fullName evidence="3">F-box domain-containing protein</fullName>
    </recommendedName>
</protein>
<dbReference type="AlphaFoldDB" id="A0A1Q3A805"/>
<proteinExistence type="predicted"/>
<dbReference type="Proteomes" id="UP000187013">
    <property type="component" value="Unassembled WGS sequence"/>
</dbReference>
<sequence length="355" mass="41547">MKLDEFPAEILWKLLLACPLELRLVNRNFYHLHNELYREKSLQIVDAIDEEERFWNELKNPIIAYIKSLDFLRKDARLVYRTSKGAQEFIDDSWFIIYNALSYPLKCWNNPALCERDSLDLQKPIYMGKCVVPVDYHDGIISTKTGRNIPLNAWFYIDKPVAASKLPGFVTEVRQSQYGVYKKRSTQGNIADFIKEKGVYCFNLGYLPDIFLDTHGQNINGHYLCPLEIRLMEVGMAPPTYFENAEITFLGYDFNSYGDDKPWILFKCDPGFEASIFNPFESYLTESLAKFTGAFPFSHIDWPSQTDNVGREPIKPYFDPNQKAMRKFLYRFPRTQQDRGKEWTAADWRAPHLIE</sequence>
<evidence type="ECO:0000313" key="2">
    <source>
        <dbReference type="Proteomes" id="UP000187013"/>
    </source>
</evidence>
<evidence type="ECO:0008006" key="3">
    <source>
        <dbReference type="Google" id="ProtNLM"/>
    </source>
</evidence>
<dbReference type="EMBL" id="BDGX01000032">
    <property type="protein sequence ID" value="GAV51852.1"/>
    <property type="molecule type" value="Genomic_DNA"/>
</dbReference>
<gene>
    <name evidence="1" type="ORF">ZYGR_0AF03230</name>
</gene>
<name>A0A1Q3A805_ZYGRO</name>
<organism evidence="1 2">
    <name type="scientific">Zygosaccharomyces rouxii</name>
    <dbReference type="NCBI Taxonomy" id="4956"/>
    <lineage>
        <taxon>Eukaryota</taxon>
        <taxon>Fungi</taxon>
        <taxon>Dikarya</taxon>
        <taxon>Ascomycota</taxon>
        <taxon>Saccharomycotina</taxon>
        <taxon>Saccharomycetes</taxon>
        <taxon>Saccharomycetales</taxon>
        <taxon>Saccharomycetaceae</taxon>
        <taxon>Zygosaccharomyces</taxon>
    </lineage>
</organism>
<accession>A0A1Q3A805</accession>
<dbReference type="OrthoDB" id="4065415at2759"/>
<evidence type="ECO:0000313" key="1">
    <source>
        <dbReference type="EMBL" id="GAV51852.1"/>
    </source>
</evidence>
<comment type="caution">
    <text evidence="1">The sequence shown here is derived from an EMBL/GenBank/DDBJ whole genome shotgun (WGS) entry which is preliminary data.</text>
</comment>